<accession>A0AAV5IPX8</accession>
<evidence type="ECO:0000313" key="2">
    <source>
        <dbReference type="EMBL" id="GKV00358.1"/>
    </source>
</evidence>
<organism evidence="2 3">
    <name type="scientific">Rubroshorea leprosula</name>
    <dbReference type="NCBI Taxonomy" id="152421"/>
    <lineage>
        <taxon>Eukaryota</taxon>
        <taxon>Viridiplantae</taxon>
        <taxon>Streptophyta</taxon>
        <taxon>Embryophyta</taxon>
        <taxon>Tracheophyta</taxon>
        <taxon>Spermatophyta</taxon>
        <taxon>Magnoliopsida</taxon>
        <taxon>eudicotyledons</taxon>
        <taxon>Gunneridae</taxon>
        <taxon>Pentapetalae</taxon>
        <taxon>rosids</taxon>
        <taxon>malvids</taxon>
        <taxon>Malvales</taxon>
        <taxon>Dipterocarpaceae</taxon>
        <taxon>Rubroshorea</taxon>
    </lineage>
</organism>
<protein>
    <submittedName>
        <fullName evidence="2">Uncharacterized protein</fullName>
    </submittedName>
</protein>
<sequence>MYKLKRKDIDQVNDDFSDFSLSSPATKIRRLDAELPPIIEEDEIPEALVIEELSVPPVNEERAVVLFKPFNTHLLHSPSKFSVTLDSDIISGFKKQFLQSGNPAPLNSADDETAALSKTNIVSENECRAVVPWFPPIVPSIVGEDVSSPEAPQSMDPDDMGEASMDIEESSNVSMEQEPGYGFGGLNASEGFQQWPQQHCMIPQPPQNTFTPITWFR</sequence>
<dbReference type="AlphaFoldDB" id="A0AAV5IPX8"/>
<dbReference type="PANTHER" id="PTHR35510:SF1">
    <property type="entry name" value="DBH-LIKE MONOOXYGENASE"/>
    <property type="match status" value="1"/>
</dbReference>
<dbReference type="EMBL" id="BPVZ01000015">
    <property type="protein sequence ID" value="GKV00358.1"/>
    <property type="molecule type" value="Genomic_DNA"/>
</dbReference>
<evidence type="ECO:0000313" key="3">
    <source>
        <dbReference type="Proteomes" id="UP001054252"/>
    </source>
</evidence>
<comment type="caution">
    <text evidence="2">The sequence shown here is derived from an EMBL/GenBank/DDBJ whole genome shotgun (WGS) entry which is preliminary data.</text>
</comment>
<evidence type="ECO:0000256" key="1">
    <source>
        <dbReference type="SAM" id="MobiDB-lite"/>
    </source>
</evidence>
<keyword evidence="3" id="KW-1185">Reference proteome</keyword>
<reference evidence="2 3" key="1">
    <citation type="journal article" date="2021" name="Commun. Biol.">
        <title>The genome of Shorea leprosula (Dipterocarpaceae) highlights the ecological relevance of drought in aseasonal tropical rainforests.</title>
        <authorList>
            <person name="Ng K.K.S."/>
            <person name="Kobayashi M.J."/>
            <person name="Fawcett J.A."/>
            <person name="Hatakeyama M."/>
            <person name="Paape T."/>
            <person name="Ng C.H."/>
            <person name="Ang C.C."/>
            <person name="Tnah L.H."/>
            <person name="Lee C.T."/>
            <person name="Nishiyama T."/>
            <person name="Sese J."/>
            <person name="O'Brien M.J."/>
            <person name="Copetti D."/>
            <person name="Mohd Noor M.I."/>
            <person name="Ong R.C."/>
            <person name="Putra M."/>
            <person name="Sireger I.Z."/>
            <person name="Indrioko S."/>
            <person name="Kosugi Y."/>
            <person name="Izuno A."/>
            <person name="Isagi Y."/>
            <person name="Lee S.L."/>
            <person name="Shimizu K.K."/>
        </authorList>
    </citation>
    <scope>NUCLEOTIDE SEQUENCE [LARGE SCALE GENOMIC DNA]</scope>
    <source>
        <strain evidence="2">214</strain>
    </source>
</reference>
<name>A0AAV5IPX8_9ROSI</name>
<proteinExistence type="predicted"/>
<dbReference type="PANTHER" id="PTHR35510">
    <property type="entry name" value="DBH-LIKE MONOOXYGENASE"/>
    <property type="match status" value="1"/>
</dbReference>
<feature type="compositionally biased region" description="Acidic residues" evidence="1">
    <location>
        <begin position="156"/>
        <end position="169"/>
    </location>
</feature>
<dbReference type="Proteomes" id="UP001054252">
    <property type="component" value="Unassembled WGS sequence"/>
</dbReference>
<gene>
    <name evidence="2" type="ORF">SLEP1_g13054</name>
</gene>
<feature type="region of interest" description="Disordered" evidence="1">
    <location>
        <begin position="145"/>
        <end position="190"/>
    </location>
</feature>